<gene>
    <name evidence="1" type="ORF">PENSUB_3057</name>
</gene>
<reference evidence="1 2" key="1">
    <citation type="submission" date="2016-10" db="EMBL/GenBank/DDBJ databases">
        <title>Genome sequence of the ascomycete fungus Penicillium subrubescens.</title>
        <authorList>
            <person name="De Vries R.P."/>
            <person name="Peng M."/>
            <person name="Dilokpimol A."/>
            <person name="Hilden K."/>
            <person name="Makela M.R."/>
            <person name="Grigoriev I."/>
            <person name="Riley R."/>
            <person name="Granchi Z."/>
        </authorList>
    </citation>
    <scope>NUCLEOTIDE SEQUENCE [LARGE SCALE GENOMIC DNA]</scope>
    <source>
        <strain evidence="1 2">CBS 132785</strain>
    </source>
</reference>
<dbReference type="OrthoDB" id="4757095at2759"/>
<proteinExistence type="predicted"/>
<keyword evidence="2" id="KW-1185">Reference proteome</keyword>
<evidence type="ECO:0000313" key="1">
    <source>
        <dbReference type="EMBL" id="OKP15076.1"/>
    </source>
</evidence>
<dbReference type="AlphaFoldDB" id="A0A1Q5URI2"/>
<evidence type="ECO:0000313" key="2">
    <source>
        <dbReference type="Proteomes" id="UP000186955"/>
    </source>
</evidence>
<dbReference type="EMBL" id="MNBE01000028">
    <property type="protein sequence ID" value="OKP15076.1"/>
    <property type="molecule type" value="Genomic_DNA"/>
</dbReference>
<dbReference type="Proteomes" id="UP000186955">
    <property type="component" value="Unassembled WGS sequence"/>
</dbReference>
<accession>A0A1Q5URI2</accession>
<comment type="caution">
    <text evidence="1">The sequence shown here is derived from an EMBL/GenBank/DDBJ whole genome shotgun (WGS) entry which is preliminary data.</text>
</comment>
<organism evidence="1 2">
    <name type="scientific">Penicillium subrubescens</name>
    <dbReference type="NCBI Taxonomy" id="1316194"/>
    <lineage>
        <taxon>Eukaryota</taxon>
        <taxon>Fungi</taxon>
        <taxon>Dikarya</taxon>
        <taxon>Ascomycota</taxon>
        <taxon>Pezizomycotina</taxon>
        <taxon>Eurotiomycetes</taxon>
        <taxon>Eurotiomycetidae</taxon>
        <taxon>Eurotiales</taxon>
        <taxon>Aspergillaceae</taxon>
        <taxon>Penicillium</taxon>
    </lineage>
</organism>
<sequence>MAKICLAAIPGSSDSYEVVDESTPKQSKPSTQKNSFYFEGGTILPRWSEIVPPARLSLIRHITLESPTCCWGRTPSVQVWSDMIKAAKGLKRLQSVTAILLPCVCNYSAVLDLLYPVQDAEVPALEILYQFAHADSTKGSLKGLGADGVFEF</sequence>
<name>A0A1Q5URI2_9EURO</name>
<protein>
    <submittedName>
        <fullName evidence="1">Uncharacterized protein</fullName>
    </submittedName>
</protein>